<dbReference type="PANTHER" id="PTHR11188">
    <property type="entry name" value="ARRESTIN DOMAIN CONTAINING PROTEIN"/>
    <property type="match status" value="1"/>
</dbReference>
<dbReference type="InterPro" id="IPR050357">
    <property type="entry name" value="Arrestin_domain-protein"/>
</dbReference>
<dbReference type="AlphaFoldDB" id="A0AAD7XUN7"/>
<dbReference type="Pfam" id="PF02752">
    <property type="entry name" value="Arrestin_C"/>
    <property type="match status" value="1"/>
</dbReference>
<feature type="compositionally biased region" description="Low complexity" evidence="1">
    <location>
        <begin position="371"/>
        <end position="380"/>
    </location>
</feature>
<dbReference type="InterPro" id="IPR011022">
    <property type="entry name" value="Arrestin_C-like"/>
</dbReference>
<dbReference type="Pfam" id="PF00339">
    <property type="entry name" value="Arrestin_N"/>
    <property type="match status" value="1"/>
</dbReference>
<reference evidence="3 4" key="1">
    <citation type="submission" date="2023-03" db="EMBL/GenBank/DDBJ databases">
        <title>Genome sequence of Lichtheimia ornata CBS 291.66.</title>
        <authorList>
            <person name="Mohabir J.T."/>
            <person name="Shea T.P."/>
            <person name="Kurbessoian T."/>
            <person name="Berby B."/>
            <person name="Fontaine J."/>
            <person name="Livny J."/>
            <person name="Gnirke A."/>
            <person name="Stajich J.E."/>
            <person name="Cuomo C.A."/>
        </authorList>
    </citation>
    <scope>NUCLEOTIDE SEQUENCE [LARGE SCALE GENOMIC DNA]</scope>
    <source>
        <strain evidence="3">CBS 291.66</strain>
    </source>
</reference>
<dbReference type="Proteomes" id="UP001234581">
    <property type="component" value="Unassembled WGS sequence"/>
</dbReference>
<protein>
    <recommendedName>
        <fullName evidence="2">Arrestin C-terminal-like domain-containing protein</fullName>
    </recommendedName>
</protein>
<dbReference type="GO" id="GO:0005829">
    <property type="term" value="C:cytosol"/>
    <property type="evidence" value="ECO:0007669"/>
    <property type="project" value="TreeGrafter"/>
</dbReference>
<dbReference type="SUPFAM" id="SSF81296">
    <property type="entry name" value="E set domains"/>
    <property type="match status" value="2"/>
</dbReference>
<feature type="region of interest" description="Disordered" evidence="1">
    <location>
        <begin position="359"/>
        <end position="387"/>
    </location>
</feature>
<keyword evidence="4" id="KW-1185">Reference proteome</keyword>
<evidence type="ECO:0000313" key="3">
    <source>
        <dbReference type="EMBL" id="KAJ8657679.1"/>
    </source>
</evidence>
<dbReference type="GO" id="GO:0030674">
    <property type="term" value="F:protein-macromolecule adaptor activity"/>
    <property type="evidence" value="ECO:0007669"/>
    <property type="project" value="TreeGrafter"/>
</dbReference>
<dbReference type="PANTHER" id="PTHR11188:SF17">
    <property type="entry name" value="FI21816P1"/>
    <property type="match status" value="1"/>
</dbReference>
<dbReference type="RefSeq" id="XP_058342592.1">
    <property type="nucleotide sequence ID" value="XM_058486521.1"/>
</dbReference>
<proteinExistence type="predicted"/>
<dbReference type="GeneID" id="83213905"/>
<sequence length="424" mass="47441">MQLVHGPEFTINLENDHVILHGTVDESAGVILRGTVILNCHENTKIKSIILKFQGKTKVNWVEGHGSSQRHFKEERTVIEHSWNFLEPKRKTYHLAVGRYKWDFELPLPGDLPSTVQHDLGQVYYRLKAVAERPAFSINYVAKRNIRVSRVMLPSSLELNQSVVISNEWTNKLAYNISVPRMVFSCGSTIPVSFDLIPTAPGLSVRAISCTLKEYITLTSHEHTRSEGRVIKTVRDEQFAPSMDRWTRTEVLQVPNEHQGRIQSDTTSELIKIKHKLKFTVSLINGDGHISELRAAVPIIIAAVAPDEDANQLPAYEDAWKTLPYDTRTIEGMIASGNLPQSVAIAIPNAAANRIQEIPDSANNSGDEGEQQQQQQQQQQPLPWEGFDLSRVPSYTTAVRSGRLYSFSGSLPTYESIAIPGTTA</sequence>
<dbReference type="InterPro" id="IPR014756">
    <property type="entry name" value="Ig_E-set"/>
</dbReference>
<gene>
    <name evidence="3" type="ORF">O0I10_006494</name>
</gene>
<name>A0AAD7XUN7_9FUNG</name>
<dbReference type="SMART" id="SM01017">
    <property type="entry name" value="Arrestin_C"/>
    <property type="match status" value="1"/>
</dbReference>
<evidence type="ECO:0000256" key="1">
    <source>
        <dbReference type="SAM" id="MobiDB-lite"/>
    </source>
</evidence>
<dbReference type="GO" id="GO:0070086">
    <property type="term" value="P:ubiquitin-dependent endocytosis"/>
    <property type="evidence" value="ECO:0007669"/>
    <property type="project" value="TreeGrafter"/>
</dbReference>
<dbReference type="InterPro" id="IPR011021">
    <property type="entry name" value="Arrestin-like_N"/>
</dbReference>
<evidence type="ECO:0000259" key="2">
    <source>
        <dbReference type="SMART" id="SM01017"/>
    </source>
</evidence>
<dbReference type="Gene3D" id="2.60.40.640">
    <property type="match status" value="2"/>
</dbReference>
<dbReference type="EMBL" id="JARTCD010000029">
    <property type="protein sequence ID" value="KAJ8657679.1"/>
    <property type="molecule type" value="Genomic_DNA"/>
</dbReference>
<dbReference type="GO" id="GO:0031625">
    <property type="term" value="F:ubiquitin protein ligase binding"/>
    <property type="evidence" value="ECO:0007669"/>
    <property type="project" value="TreeGrafter"/>
</dbReference>
<organism evidence="3 4">
    <name type="scientific">Lichtheimia ornata</name>
    <dbReference type="NCBI Taxonomy" id="688661"/>
    <lineage>
        <taxon>Eukaryota</taxon>
        <taxon>Fungi</taxon>
        <taxon>Fungi incertae sedis</taxon>
        <taxon>Mucoromycota</taxon>
        <taxon>Mucoromycotina</taxon>
        <taxon>Mucoromycetes</taxon>
        <taxon>Mucorales</taxon>
        <taxon>Lichtheimiaceae</taxon>
        <taxon>Lichtheimia</taxon>
    </lineage>
</organism>
<feature type="domain" description="Arrestin C-terminal-like" evidence="2">
    <location>
        <begin position="169"/>
        <end position="306"/>
    </location>
</feature>
<comment type="caution">
    <text evidence="3">The sequence shown here is derived from an EMBL/GenBank/DDBJ whole genome shotgun (WGS) entry which is preliminary data.</text>
</comment>
<evidence type="ECO:0000313" key="4">
    <source>
        <dbReference type="Proteomes" id="UP001234581"/>
    </source>
</evidence>
<accession>A0AAD7XUN7</accession>
<dbReference type="InterPro" id="IPR014752">
    <property type="entry name" value="Arrestin-like_C"/>
</dbReference>
<dbReference type="GO" id="GO:0005886">
    <property type="term" value="C:plasma membrane"/>
    <property type="evidence" value="ECO:0007669"/>
    <property type="project" value="TreeGrafter"/>
</dbReference>